<feature type="transmembrane region" description="Helical" evidence="8">
    <location>
        <begin position="116"/>
        <end position="147"/>
    </location>
</feature>
<accession>X1R805</accession>
<keyword evidence="3" id="KW-1003">Cell membrane</keyword>
<keyword evidence="7 8" id="KW-0472">Membrane</keyword>
<dbReference type="PANTHER" id="PTHR32196:SF21">
    <property type="entry name" value="ABC TRANSPORTER PERMEASE PROTEIN YPHD-RELATED"/>
    <property type="match status" value="1"/>
</dbReference>
<dbReference type="InterPro" id="IPR001851">
    <property type="entry name" value="ABC_transp_permease"/>
</dbReference>
<name>X1R805_9ZZZZ</name>
<keyword evidence="5 8" id="KW-0812">Transmembrane</keyword>
<gene>
    <name evidence="9" type="ORF">S12H4_16223</name>
</gene>
<comment type="subcellular location">
    <subcellularLocation>
        <location evidence="1">Cell membrane</location>
        <topology evidence="1">Multi-pass membrane protein</topology>
    </subcellularLocation>
</comment>
<evidence type="ECO:0000256" key="2">
    <source>
        <dbReference type="ARBA" id="ARBA00022448"/>
    </source>
</evidence>
<proteinExistence type="predicted"/>
<evidence type="ECO:0000256" key="8">
    <source>
        <dbReference type="SAM" id="Phobius"/>
    </source>
</evidence>
<dbReference type="Pfam" id="PF02653">
    <property type="entry name" value="BPD_transp_2"/>
    <property type="match status" value="1"/>
</dbReference>
<evidence type="ECO:0000256" key="3">
    <source>
        <dbReference type="ARBA" id="ARBA00022475"/>
    </source>
</evidence>
<reference evidence="9" key="1">
    <citation type="journal article" date="2014" name="Front. Microbiol.">
        <title>High frequency of phylogenetically diverse reductive dehalogenase-homologous genes in deep subseafloor sedimentary metagenomes.</title>
        <authorList>
            <person name="Kawai M."/>
            <person name="Futagami T."/>
            <person name="Toyoda A."/>
            <person name="Takaki Y."/>
            <person name="Nishi S."/>
            <person name="Hori S."/>
            <person name="Arai W."/>
            <person name="Tsubouchi T."/>
            <person name="Morono Y."/>
            <person name="Uchiyama I."/>
            <person name="Ito T."/>
            <person name="Fujiyama A."/>
            <person name="Inagaki F."/>
            <person name="Takami H."/>
        </authorList>
    </citation>
    <scope>NUCLEOTIDE SEQUENCE</scope>
    <source>
        <strain evidence="9">Expedition CK06-06</strain>
    </source>
</reference>
<evidence type="ECO:0000313" key="9">
    <source>
        <dbReference type="EMBL" id="GAI76862.1"/>
    </source>
</evidence>
<feature type="transmembrane region" description="Helical" evidence="8">
    <location>
        <begin position="31"/>
        <end position="54"/>
    </location>
</feature>
<keyword evidence="6 8" id="KW-1133">Transmembrane helix</keyword>
<evidence type="ECO:0000256" key="7">
    <source>
        <dbReference type="ARBA" id="ARBA00023136"/>
    </source>
</evidence>
<comment type="caution">
    <text evidence="9">The sequence shown here is derived from an EMBL/GenBank/DDBJ whole genome shotgun (WGS) entry which is preliminary data.</text>
</comment>
<feature type="transmembrane region" description="Helical" evidence="8">
    <location>
        <begin position="159"/>
        <end position="178"/>
    </location>
</feature>
<sequence length="184" mass="19778">RGRWIYNFPDWFNQSHNVFSFTAADGTYYGIPLPVILLVLVFILTYIILNYTILGRKIFAMGGNIEAARRAGFNLLGLTIFVYSYIGFLSGIGSVGQVLILHSVQPNAIVGRELEVIAATVLGGASLAGGAGSVLGTAMGVALLAIVWNGLIIMGVSSYWHKLIIGLIIICSVGINAYNRKRNA</sequence>
<feature type="non-terminal residue" evidence="9">
    <location>
        <position position="1"/>
    </location>
</feature>
<dbReference type="GO" id="GO:0022857">
    <property type="term" value="F:transmembrane transporter activity"/>
    <property type="evidence" value="ECO:0007669"/>
    <property type="project" value="InterPro"/>
</dbReference>
<protein>
    <recommendedName>
        <fullName evidence="10">Sugar ABC transporter permease</fullName>
    </recommendedName>
</protein>
<keyword evidence="4" id="KW-0997">Cell inner membrane</keyword>
<dbReference type="PANTHER" id="PTHR32196">
    <property type="entry name" value="ABC TRANSPORTER PERMEASE PROTEIN YPHD-RELATED-RELATED"/>
    <property type="match status" value="1"/>
</dbReference>
<dbReference type="EMBL" id="BARW01007832">
    <property type="protein sequence ID" value="GAI76862.1"/>
    <property type="molecule type" value="Genomic_DNA"/>
</dbReference>
<dbReference type="GO" id="GO:0005886">
    <property type="term" value="C:plasma membrane"/>
    <property type="evidence" value="ECO:0007669"/>
    <property type="project" value="UniProtKB-SubCell"/>
</dbReference>
<evidence type="ECO:0000256" key="1">
    <source>
        <dbReference type="ARBA" id="ARBA00004651"/>
    </source>
</evidence>
<organism evidence="9">
    <name type="scientific">marine sediment metagenome</name>
    <dbReference type="NCBI Taxonomy" id="412755"/>
    <lineage>
        <taxon>unclassified sequences</taxon>
        <taxon>metagenomes</taxon>
        <taxon>ecological metagenomes</taxon>
    </lineage>
</organism>
<evidence type="ECO:0000256" key="4">
    <source>
        <dbReference type="ARBA" id="ARBA00022519"/>
    </source>
</evidence>
<feature type="transmembrane region" description="Helical" evidence="8">
    <location>
        <begin position="75"/>
        <end position="96"/>
    </location>
</feature>
<keyword evidence="2" id="KW-0813">Transport</keyword>
<evidence type="ECO:0000256" key="5">
    <source>
        <dbReference type="ARBA" id="ARBA00022692"/>
    </source>
</evidence>
<evidence type="ECO:0000256" key="6">
    <source>
        <dbReference type="ARBA" id="ARBA00022989"/>
    </source>
</evidence>
<dbReference type="AlphaFoldDB" id="X1R805"/>
<evidence type="ECO:0008006" key="10">
    <source>
        <dbReference type="Google" id="ProtNLM"/>
    </source>
</evidence>